<evidence type="ECO:0000256" key="2">
    <source>
        <dbReference type="SAM" id="MobiDB-lite"/>
    </source>
</evidence>
<dbReference type="Pfam" id="PF02114">
    <property type="entry name" value="Phosducin"/>
    <property type="match status" value="1"/>
</dbReference>
<feature type="region of interest" description="Disordered" evidence="2">
    <location>
        <begin position="208"/>
        <end position="241"/>
    </location>
</feature>
<dbReference type="PANTHER" id="PTHR45809">
    <property type="entry name" value="VIRAL IAP-ASSOCIATED FACTOR HOMOLOG"/>
    <property type="match status" value="1"/>
</dbReference>
<dbReference type="SUPFAM" id="SSF52833">
    <property type="entry name" value="Thioredoxin-like"/>
    <property type="match status" value="1"/>
</dbReference>
<dbReference type="OrthoDB" id="45518at2759"/>
<comment type="similarity">
    <text evidence="1">Belongs to the phosducin family.</text>
</comment>
<feature type="domain" description="Phosducin" evidence="3">
    <location>
        <begin position="37"/>
        <end position="184"/>
    </location>
</feature>
<dbReference type="AlphaFoldDB" id="A0A9W9YPJ7"/>
<dbReference type="EMBL" id="MU827308">
    <property type="protein sequence ID" value="KAJ7361826.1"/>
    <property type="molecule type" value="Genomic_DNA"/>
</dbReference>
<accession>A0A9W9YPJ7</accession>
<sequence length="241" mass="27844">MQNPNEDTQWNDALRRRGILPEKEGEVTEDQLINLLEETVQKKTGMNVVKAYEDMTLDELEELEDEEDERVLLQYRQQRMAEMQKLEKASKFGDIREISAQDYVDEVNKAGKGVWVILHLYKSGIPLCTLINQFLARLAQKFPTTKFLKSVSTTCIPNYPDKHLPTIFIYHEEDMKKQFVGPMAFGGMNLKLDELEWMLAEAGAVKTDLEEDPRKKNKIHDVMASSLRQADTRDSDSDEDD</sequence>
<proteinExistence type="inferred from homology"/>
<keyword evidence="5" id="KW-1185">Reference proteome</keyword>
<organism evidence="4 5">
    <name type="scientific">Desmophyllum pertusum</name>
    <dbReference type="NCBI Taxonomy" id="174260"/>
    <lineage>
        <taxon>Eukaryota</taxon>
        <taxon>Metazoa</taxon>
        <taxon>Cnidaria</taxon>
        <taxon>Anthozoa</taxon>
        <taxon>Hexacorallia</taxon>
        <taxon>Scleractinia</taxon>
        <taxon>Caryophylliina</taxon>
        <taxon>Caryophylliidae</taxon>
        <taxon>Desmophyllum</taxon>
    </lineage>
</organism>
<reference evidence="4" key="1">
    <citation type="submission" date="2023-01" db="EMBL/GenBank/DDBJ databases">
        <title>Genome assembly of the deep-sea coral Lophelia pertusa.</title>
        <authorList>
            <person name="Herrera S."/>
            <person name="Cordes E."/>
        </authorList>
    </citation>
    <scope>NUCLEOTIDE SEQUENCE</scope>
    <source>
        <strain evidence="4">USNM1676648</strain>
        <tissue evidence="4">Polyp</tissue>
    </source>
</reference>
<name>A0A9W9YPJ7_9CNID</name>
<evidence type="ECO:0000259" key="3">
    <source>
        <dbReference type="Pfam" id="PF02114"/>
    </source>
</evidence>
<evidence type="ECO:0000313" key="4">
    <source>
        <dbReference type="EMBL" id="KAJ7361826.1"/>
    </source>
</evidence>
<dbReference type="InterPro" id="IPR024253">
    <property type="entry name" value="Phosducin_thioredoxin-like_dom"/>
</dbReference>
<dbReference type="InterPro" id="IPR051498">
    <property type="entry name" value="Phosducin-like_chap/apop_reg"/>
</dbReference>
<dbReference type="PANTHER" id="PTHR45809:SF3">
    <property type="entry name" value="VIRAL IAP-ASSOCIATED FACTOR HOMOLOG"/>
    <property type="match status" value="1"/>
</dbReference>
<comment type="caution">
    <text evidence="4">The sequence shown here is derived from an EMBL/GenBank/DDBJ whole genome shotgun (WGS) entry which is preliminary data.</text>
</comment>
<dbReference type="GO" id="GO:0006457">
    <property type="term" value="P:protein folding"/>
    <property type="evidence" value="ECO:0007669"/>
    <property type="project" value="TreeGrafter"/>
</dbReference>
<dbReference type="Gene3D" id="3.40.30.10">
    <property type="entry name" value="Glutaredoxin"/>
    <property type="match status" value="1"/>
</dbReference>
<evidence type="ECO:0000256" key="1">
    <source>
        <dbReference type="ARBA" id="ARBA00009686"/>
    </source>
</evidence>
<dbReference type="Proteomes" id="UP001163046">
    <property type="component" value="Unassembled WGS sequence"/>
</dbReference>
<protein>
    <submittedName>
        <fullName evidence="4">Phosducin-like protein 3</fullName>
    </submittedName>
</protein>
<dbReference type="GO" id="GO:0005737">
    <property type="term" value="C:cytoplasm"/>
    <property type="evidence" value="ECO:0007669"/>
    <property type="project" value="TreeGrafter"/>
</dbReference>
<gene>
    <name evidence="4" type="primary">PDCL3</name>
    <name evidence="4" type="ORF">OS493_014467</name>
</gene>
<dbReference type="CDD" id="cd02988">
    <property type="entry name" value="Phd_like_VIAF"/>
    <property type="match status" value="1"/>
</dbReference>
<dbReference type="InterPro" id="IPR036249">
    <property type="entry name" value="Thioredoxin-like_sf"/>
</dbReference>
<evidence type="ECO:0000313" key="5">
    <source>
        <dbReference type="Proteomes" id="UP001163046"/>
    </source>
</evidence>